<organism evidence="1 2">
    <name type="scientific">Pichia kudriavzevii</name>
    <name type="common">Yeast</name>
    <name type="synonym">Issatchenkia orientalis</name>
    <dbReference type="NCBI Taxonomy" id="4909"/>
    <lineage>
        <taxon>Eukaryota</taxon>
        <taxon>Fungi</taxon>
        <taxon>Dikarya</taxon>
        <taxon>Ascomycota</taxon>
        <taxon>Saccharomycotina</taxon>
        <taxon>Pichiomycetes</taxon>
        <taxon>Pichiales</taxon>
        <taxon>Pichiaceae</taxon>
        <taxon>Pichia</taxon>
    </lineage>
</organism>
<reference evidence="2" key="1">
    <citation type="journal article" date="2017" name="Genome Announc.">
        <title>Genome sequences of Cyberlindnera fabianii 65, Pichia kudriavzevii 129, and Saccharomyces cerevisiae 131 isolated from fermented masau fruits in Zimbabwe.</title>
        <authorList>
            <person name="van Rijswijck I.M.H."/>
            <person name="Derks M.F.L."/>
            <person name="Abee T."/>
            <person name="de Ridder D."/>
            <person name="Smid E.J."/>
        </authorList>
    </citation>
    <scope>NUCLEOTIDE SEQUENCE [LARGE SCALE GENOMIC DNA]</scope>
    <source>
        <strain evidence="2">129</strain>
    </source>
</reference>
<accession>A0A1V2LLI3</accession>
<dbReference type="Proteomes" id="UP000189274">
    <property type="component" value="Unassembled WGS sequence"/>
</dbReference>
<evidence type="ECO:0000313" key="2">
    <source>
        <dbReference type="Proteomes" id="UP000189274"/>
    </source>
</evidence>
<sequence>MESILGGCKTLQVHVHDLVPLRETKWAIEKQNFALTEPGNQAGRLTCSAWTGCASNFGGTTMDAQCLSPRLCERIQNIVSIKSQTVATTLLTKITIIIIT</sequence>
<dbReference type="EMBL" id="MQVM01000016">
    <property type="protein sequence ID" value="ONH73076.1"/>
    <property type="molecule type" value="Genomic_DNA"/>
</dbReference>
<protein>
    <submittedName>
        <fullName evidence="1">Uncharacterized protein</fullName>
    </submittedName>
</protein>
<gene>
    <name evidence="1" type="ORF">BOH78_3382</name>
</gene>
<proteinExistence type="predicted"/>
<dbReference type="AlphaFoldDB" id="A0A1V2LLI3"/>
<comment type="caution">
    <text evidence="1">The sequence shown here is derived from an EMBL/GenBank/DDBJ whole genome shotgun (WGS) entry which is preliminary data.</text>
</comment>
<evidence type="ECO:0000313" key="1">
    <source>
        <dbReference type="EMBL" id="ONH73076.1"/>
    </source>
</evidence>
<name>A0A1V2LLI3_PICKU</name>